<evidence type="ECO:0000313" key="4">
    <source>
        <dbReference type="Proteomes" id="UP000595894"/>
    </source>
</evidence>
<dbReference type="InterPro" id="IPR042099">
    <property type="entry name" value="ANL_N_sf"/>
</dbReference>
<sequence>MDALRSWAERQPNKLAAAMATSSEQLTYAELDQEADRVACMLQGLGIPEGGTIALLHENNLRTLSLWWGARRAGLYYVPLGTSLRPADLAFIVEDCAASAVFVTRGLEQQGVALAAELGNNQDTPIYCDGPSAVLKDFSILLEGSCVKPRPAALFGREMIYSSGTTGRPKGIRRDLSSVENAMVLPELERRMRQVYQIDERTIYLSLAPLYHATGRFLNRAIESGGSVVILPKFNPQDALATIERFAVSHTQWVPTMFSRLLALPEEIRSRYDLSSHKVALHAAAPCPIPVKRAMIEWWGLIVDEYYGGSENAGVTFISAREWLERPGSVGRSITGRIHILADDDTFSELPVGQTGLIYFEGGLNFQYTTGGDTPSVRGDLSTYGDLGHVDEDQYLFISDRRSDLIISGGVNIYPKEVELVIETYPSVREVAVIGVPDPEFGQQVKAVVCMANDIEDRPSLERALMQFCRENLSSIKCPKGIVFIDELPRNENGKLLKRTLRDRFSAP</sequence>
<dbReference type="KEGG" id="sari:H5J25_02290"/>
<dbReference type="Pfam" id="PF00501">
    <property type="entry name" value="AMP-binding"/>
    <property type="match status" value="1"/>
</dbReference>
<dbReference type="InterPro" id="IPR020845">
    <property type="entry name" value="AMP-binding_CS"/>
</dbReference>
<dbReference type="PANTHER" id="PTHR43767">
    <property type="entry name" value="LONG-CHAIN-FATTY-ACID--COA LIGASE"/>
    <property type="match status" value="1"/>
</dbReference>
<dbReference type="Gene3D" id="3.30.300.30">
    <property type="match status" value="1"/>
</dbReference>
<dbReference type="RefSeq" id="WP_202094353.1">
    <property type="nucleotide sequence ID" value="NZ_CP061035.1"/>
</dbReference>
<dbReference type="InterPro" id="IPR025110">
    <property type="entry name" value="AMP-bd_C"/>
</dbReference>
<dbReference type="Pfam" id="PF13193">
    <property type="entry name" value="AMP-binding_C"/>
    <property type="match status" value="1"/>
</dbReference>
<proteinExistence type="predicted"/>
<dbReference type="GO" id="GO:0016877">
    <property type="term" value="F:ligase activity, forming carbon-sulfur bonds"/>
    <property type="evidence" value="ECO:0007669"/>
    <property type="project" value="UniProtKB-ARBA"/>
</dbReference>
<gene>
    <name evidence="3" type="ORF">H5J25_02290</name>
</gene>
<dbReference type="SUPFAM" id="SSF56801">
    <property type="entry name" value="Acetyl-CoA synthetase-like"/>
    <property type="match status" value="1"/>
</dbReference>
<dbReference type="AlphaFoldDB" id="A0A974S4J9"/>
<organism evidence="3 4">
    <name type="scientific">Sphingomonas aliaeris</name>
    <dbReference type="NCBI Taxonomy" id="2759526"/>
    <lineage>
        <taxon>Bacteria</taxon>
        <taxon>Pseudomonadati</taxon>
        <taxon>Pseudomonadota</taxon>
        <taxon>Alphaproteobacteria</taxon>
        <taxon>Sphingomonadales</taxon>
        <taxon>Sphingomonadaceae</taxon>
        <taxon>Sphingomonas</taxon>
    </lineage>
</organism>
<feature type="domain" description="AMP-binding enzyme C-terminal" evidence="2">
    <location>
        <begin position="417"/>
        <end position="495"/>
    </location>
</feature>
<name>A0A974S4J9_9SPHN</name>
<dbReference type="Proteomes" id="UP000595894">
    <property type="component" value="Chromosome"/>
</dbReference>
<dbReference type="InterPro" id="IPR050237">
    <property type="entry name" value="ATP-dep_AMP-bd_enzyme"/>
</dbReference>
<accession>A0A974S4J9</accession>
<keyword evidence="4" id="KW-1185">Reference proteome</keyword>
<feature type="domain" description="AMP-dependent synthetase/ligase" evidence="1">
    <location>
        <begin position="5"/>
        <end position="363"/>
    </location>
</feature>
<reference evidence="4" key="1">
    <citation type="submission" date="2020-09" db="EMBL/GenBank/DDBJ databases">
        <title>Sphingomonas sp., a new species isolated from pork steak.</title>
        <authorList>
            <person name="Heidler von Heilborn D."/>
        </authorList>
    </citation>
    <scope>NUCLEOTIDE SEQUENCE [LARGE SCALE GENOMIC DNA]</scope>
</reference>
<evidence type="ECO:0000259" key="2">
    <source>
        <dbReference type="Pfam" id="PF13193"/>
    </source>
</evidence>
<dbReference type="PROSITE" id="PS00455">
    <property type="entry name" value="AMP_BINDING"/>
    <property type="match status" value="1"/>
</dbReference>
<evidence type="ECO:0000313" key="3">
    <source>
        <dbReference type="EMBL" id="QQV77652.1"/>
    </source>
</evidence>
<dbReference type="Gene3D" id="3.40.50.12780">
    <property type="entry name" value="N-terminal domain of ligase-like"/>
    <property type="match status" value="1"/>
</dbReference>
<dbReference type="InterPro" id="IPR000873">
    <property type="entry name" value="AMP-dep_synth/lig_dom"/>
</dbReference>
<protein>
    <submittedName>
        <fullName evidence="3">AMP-binding protein</fullName>
    </submittedName>
</protein>
<evidence type="ECO:0000259" key="1">
    <source>
        <dbReference type="Pfam" id="PF00501"/>
    </source>
</evidence>
<dbReference type="InterPro" id="IPR045851">
    <property type="entry name" value="AMP-bd_C_sf"/>
</dbReference>
<dbReference type="PANTHER" id="PTHR43767:SF10">
    <property type="entry name" value="SURFACTIN SYNTHASE SUBUNIT 1"/>
    <property type="match status" value="1"/>
</dbReference>
<dbReference type="EMBL" id="CP061035">
    <property type="protein sequence ID" value="QQV77652.1"/>
    <property type="molecule type" value="Genomic_DNA"/>
</dbReference>